<sequence>MCRGSPGTARWRGVAIGVQSRSCLHPRHSRTKIAHAHPAWAGLCSASDQLFNHDLSSRPVRSLKERQDLRVARGQMRRSPVHHADGGASFDPAILVIEGRAVGMLADPIAKCWRQAIKEGAQQRSLGADAAGGFPQFRQRRAVPVSQRGVHDAPILTSAGEHDTADLSRPGLGPQVAVQMLDHLLGTLGRHPLIVGGNFGVRFQETVMGGQYQYRRYATIANMRPVRLIHDTAVQVQRGRWPVELPN</sequence>
<reference evidence="1 2" key="1">
    <citation type="submission" date="2018-01" db="EMBL/GenBank/DDBJ databases">
        <authorList>
            <person name="Gaut B.S."/>
            <person name="Morton B.R."/>
            <person name="Clegg M.T."/>
            <person name="Duvall M.R."/>
        </authorList>
    </citation>
    <scope>NUCLEOTIDE SEQUENCE [LARGE SCALE GENOMIC DNA]</scope>
    <source>
        <strain evidence="1">Cupriavidus taiwanensis cmp 52</strain>
    </source>
</reference>
<evidence type="ECO:0000313" key="1">
    <source>
        <dbReference type="EMBL" id="SPS02840.1"/>
    </source>
</evidence>
<proteinExistence type="predicted"/>
<gene>
    <name evidence="1" type="ORF">CBM2634_U380005</name>
</gene>
<dbReference type="EMBL" id="OVTA01000103">
    <property type="protein sequence ID" value="SPS02840.1"/>
    <property type="molecule type" value="Genomic_DNA"/>
</dbReference>
<name>A0A375JFD2_9BURK</name>
<dbReference type="Proteomes" id="UP000256805">
    <property type="component" value="Unassembled WGS sequence"/>
</dbReference>
<organism evidence="1 2">
    <name type="scientific">Cupriavidus taiwanensis</name>
    <dbReference type="NCBI Taxonomy" id="164546"/>
    <lineage>
        <taxon>Bacteria</taxon>
        <taxon>Pseudomonadati</taxon>
        <taxon>Pseudomonadota</taxon>
        <taxon>Betaproteobacteria</taxon>
        <taxon>Burkholderiales</taxon>
        <taxon>Burkholderiaceae</taxon>
        <taxon>Cupriavidus</taxon>
    </lineage>
</organism>
<evidence type="ECO:0000313" key="2">
    <source>
        <dbReference type="Proteomes" id="UP000256805"/>
    </source>
</evidence>
<protein>
    <submittedName>
        <fullName evidence="1">Uncharacterized protein</fullName>
    </submittedName>
</protein>
<accession>A0A375JFD2</accession>
<dbReference type="AlphaFoldDB" id="A0A375JFD2"/>